<dbReference type="GO" id="GO:0000786">
    <property type="term" value="C:nucleosome"/>
    <property type="evidence" value="ECO:0007669"/>
    <property type="project" value="UniProtKB-KW"/>
</dbReference>
<evidence type="ECO:0000259" key="7">
    <source>
        <dbReference type="Pfam" id="PF16211"/>
    </source>
</evidence>
<dbReference type="InterPro" id="IPR002119">
    <property type="entry name" value="Histone_H2A"/>
</dbReference>
<evidence type="ECO:0000256" key="2">
    <source>
        <dbReference type="ARBA" id="ARBA00004286"/>
    </source>
</evidence>
<dbReference type="InterPro" id="IPR032454">
    <property type="entry name" value="Histone_H2A_C"/>
</dbReference>
<evidence type="ECO:0000256" key="1">
    <source>
        <dbReference type="ARBA" id="ARBA00002001"/>
    </source>
</evidence>
<dbReference type="PRINTS" id="PR00620">
    <property type="entry name" value="HISTONEH2A"/>
</dbReference>
<organism evidence="10">
    <name type="scientific">Taenia asiatica</name>
    <name type="common">Asian tapeworm</name>
    <dbReference type="NCBI Taxonomy" id="60517"/>
    <lineage>
        <taxon>Eukaryota</taxon>
        <taxon>Metazoa</taxon>
        <taxon>Spiralia</taxon>
        <taxon>Lophotrochozoa</taxon>
        <taxon>Platyhelminthes</taxon>
        <taxon>Cestoda</taxon>
        <taxon>Eucestoda</taxon>
        <taxon>Cyclophyllidea</taxon>
        <taxon>Taeniidae</taxon>
        <taxon>Taenia</taxon>
    </lineage>
</organism>
<proteinExistence type="inferred from homology"/>
<dbReference type="Pfam" id="PF16211">
    <property type="entry name" value="Histone_H2A_C"/>
    <property type="match status" value="1"/>
</dbReference>
<keyword evidence="5 6" id="KW-0544">Nucleosome core</keyword>
<protein>
    <recommendedName>
        <fullName evidence="6">Histone H2A</fullName>
    </recommendedName>
</protein>
<dbReference type="GO" id="GO:0003677">
    <property type="term" value="F:DNA binding"/>
    <property type="evidence" value="ECO:0007669"/>
    <property type="project" value="UniProtKB-KW"/>
</dbReference>
<evidence type="ECO:0000256" key="6">
    <source>
        <dbReference type="RuleBase" id="RU003767"/>
    </source>
</evidence>
<dbReference type="STRING" id="60517.A0A0R3VYN9"/>
<dbReference type="SMART" id="SM00414">
    <property type="entry name" value="H2A"/>
    <property type="match status" value="1"/>
</dbReference>
<dbReference type="GO" id="GO:0005634">
    <property type="term" value="C:nucleus"/>
    <property type="evidence" value="ECO:0007669"/>
    <property type="project" value="UniProtKB-SubCell"/>
</dbReference>
<name>A0A0R3VYN9_TAEAS</name>
<dbReference type="WBParaSite" id="TASK_0000253301-mRNA-1">
    <property type="protein sequence ID" value="TASK_0000253301-mRNA-1"/>
    <property type="gene ID" value="TASK_0000253301"/>
</dbReference>
<dbReference type="AlphaFoldDB" id="A0A0R3VYN9"/>
<evidence type="ECO:0000256" key="4">
    <source>
        <dbReference type="ARBA" id="ARBA00022454"/>
    </source>
</evidence>
<keyword evidence="6" id="KW-0238">DNA-binding</keyword>
<dbReference type="GO" id="GO:0046982">
    <property type="term" value="F:protein heterodimerization activity"/>
    <property type="evidence" value="ECO:0007669"/>
    <property type="project" value="InterPro"/>
</dbReference>
<feature type="domain" description="Histone H2A C-terminal" evidence="7">
    <location>
        <begin position="51"/>
        <end position="83"/>
    </location>
</feature>
<gene>
    <name evidence="8" type="ORF">TASK_LOCUS2534</name>
</gene>
<keyword evidence="6" id="KW-0539">Nucleus</keyword>
<reference evidence="8 9" key="2">
    <citation type="submission" date="2018-11" db="EMBL/GenBank/DDBJ databases">
        <authorList>
            <consortium name="Pathogen Informatics"/>
        </authorList>
    </citation>
    <scope>NUCLEOTIDE SEQUENCE [LARGE SCALE GENOMIC DNA]</scope>
</reference>
<dbReference type="InterPro" id="IPR009072">
    <property type="entry name" value="Histone-fold"/>
</dbReference>
<keyword evidence="4 6" id="KW-0158">Chromosome</keyword>
<dbReference type="Gene3D" id="1.10.20.10">
    <property type="entry name" value="Histone, subunit A"/>
    <property type="match status" value="1"/>
</dbReference>
<sequence length="95" mass="10523">MWVLECRSTGLLCSLKYLAAEVVESSSNAAREREQTHIIPRHLQLVIRKDEELNKLLGGVTVEEGDVLPNIEAVLLSKETQKAVGSKEQADQVPL</sequence>
<dbReference type="Proteomes" id="UP000282613">
    <property type="component" value="Unassembled WGS sequence"/>
</dbReference>
<comment type="function">
    <text evidence="1">Core component of nucleosome. Nucleosomes wrap and compact DNA into chromatin, limiting DNA accessibility to the cellular machineries which require DNA as a template. Histones thereby play a central role in transcription regulation, DNA repair, DNA replication and chromosomal stability. DNA accessibility is regulated via a complex set of post-translational modifications of histones, also called histone code, and nucleosome remodeling.</text>
</comment>
<accession>A0A0R3VYN9</accession>
<comment type="similarity">
    <text evidence="6">Belongs to the histone H2A family.</text>
</comment>
<evidence type="ECO:0000256" key="3">
    <source>
        <dbReference type="ARBA" id="ARBA00011538"/>
    </source>
</evidence>
<comment type="subunit">
    <text evidence="3 6">The nucleosome is a histone octamer containing two molecules each of H2A, H2B, H3 and H4 assembled in one H3-H4 heterotetramer and two H2A-H2B heterodimers. The octamer wraps approximately 147 bp of DNA.</text>
</comment>
<dbReference type="EMBL" id="UYRS01001948">
    <property type="protein sequence ID" value="VDK25470.1"/>
    <property type="molecule type" value="Genomic_DNA"/>
</dbReference>
<dbReference type="SUPFAM" id="SSF47113">
    <property type="entry name" value="Histone-fold"/>
    <property type="match status" value="1"/>
</dbReference>
<dbReference type="PANTHER" id="PTHR23430">
    <property type="entry name" value="HISTONE H2A"/>
    <property type="match status" value="1"/>
</dbReference>
<dbReference type="OrthoDB" id="9421954at2759"/>
<evidence type="ECO:0000313" key="9">
    <source>
        <dbReference type="Proteomes" id="UP000282613"/>
    </source>
</evidence>
<reference evidence="10" key="1">
    <citation type="submission" date="2017-02" db="UniProtKB">
        <authorList>
            <consortium name="WormBaseParasite"/>
        </authorList>
    </citation>
    <scope>IDENTIFICATION</scope>
</reference>
<dbReference type="GO" id="GO:0030527">
    <property type="term" value="F:structural constituent of chromatin"/>
    <property type="evidence" value="ECO:0007669"/>
    <property type="project" value="InterPro"/>
</dbReference>
<comment type="subcellular location">
    <subcellularLocation>
        <location evidence="2">Chromosome</location>
    </subcellularLocation>
    <subcellularLocation>
        <location evidence="6">Nucleus</location>
    </subcellularLocation>
</comment>
<evidence type="ECO:0000313" key="10">
    <source>
        <dbReference type="WBParaSite" id="TASK_0000253301-mRNA-1"/>
    </source>
</evidence>
<keyword evidence="9" id="KW-1185">Reference proteome</keyword>
<evidence type="ECO:0000313" key="8">
    <source>
        <dbReference type="EMBL" id="VDK25470.1"/>
    </source>
</evidence>
<evidence type="ECO:0000256" key="5">
    <source>
        <dbReference type="ARBA" id="ARBA00023269"/>
    </source>
</evidence>